<dbReference type="AlphaFoldDB" id="A0A8F1SB32"/>
<keyword evidence="2" id="KW-1185">Reference proteome</keyword>
<proteinExistence type="predicted"/>
<evidence type="ECO:0000313" key="1">
    <source>
        <dbReference type="EMBL" id="QWQ31511.1"/>
    </source>
</evidence>
<organism evidence="1 2">
    <name type="scientific">Candidatus Minimicrobia vallesae</name>
    <dbReference type="NCBI Taxonomy" id="2841264"/>
    <lineage>
        <taxon>Bacteria</taxon>
        <taxon>Candidatus Saccharimonadota</taxon>
        <taxon>Candidatus Saccharimonadota incertae sedis</taxon>
        <taxon>Candidatus Minimicrobia</taxon>
    </lineage>
</organism>
<reference evidence="1" key="1">
    <citation type="submission" date="2021-06" db="EMBL/GenBank/DDBJ databases">
        <title>An adapted protocol for Saccharibacteria cultivation: two new species join this phylum of Candidate Phyla Radiations.</title>
        <authorList>
            <person name="Ibrahim A."/>
            <person name="Maatouk M."/>
            <person name="Raoult D."/>
            <person name="Bittar F."/>
        </authorList>
    </citation>
    <scope>NUCLEOTIDE SEQUENCE</scope>
    <source>
        <strain evidence="1">IHU2</strain>
    </source>
</reference>
<dbReference type="RefSeq" id="WP_232736281.1">
    <property type="nucleotide sequence ID" value="NZ_CP076459.1"/>
</dbReference>
<accession>A0A8F1SB32</accession>
<evidence type="ECO:0000313" key="2">
    <source>
        <dbReference type="Proteomes" id="UP000677117"/>
    </source>
</evidence>
<dbReference type="EMBL" id="CP076459">
    <property type="protein sequence ID" value="QWQ31511.1"/>
    <property type="molecule type" value="Genomic_DNA"/>
</dbReference>
<dbReference type="KEGG" id="mvl:KOY49_00520"/>
<protein>
    <submittedName>
        <fullName evidence="1">Uncharacterized protein</fullName>
    </submittedName>
</protein>
<sequence>MNELKNAKKLSLNFAGAADNYVRVKINGYEMDTVGNEKGASLVGTQY</sequence>
<name>A0A8F1SB32_9BACT</name>
<dbReference type="Proteomes" id="UP000677117">
    <property type="component" value="Chromosome"/>
</dbReference>
<gene>
    <name evidence="1" type="ORF">KOY49_00520</name>
</gene>